<dbReference type="STRING" id="1777141.AWB80_01055"/>
<evidence type="ECO:0000313" key="6">
    <source>
        <dbReference type="EMBL" id="SAK47065.1"/>
    </source>
</evidence>
<dbReference type="PANTHER" id="PTHR46796:SF2">
    <property type="entry name" value="TRANSCRIPTIONAL REGULATORY PROTEIN"/>
    <property type="match status" value="1"/>
</dbReference>
<evidence type="ECO:0000259" key="5">
    <source>
        <dbReference type="PROSITE" id="PS01124"/>
    </source>
</evidence>
<dbReference type="PRINTS" id="PR00032">
    <property type="entry name" value="HTHARAC"/>
</dbReference>
<evidence type="ECO:0000256" key="4">
    <source>
        <dbReference type="ARBA" id="ARBA00023163"/>
    </source>
</evidence>
<organism evidence="6 7">
    <name type="scientific">Caballeronia pedi</name>
    <dbReference type="NCBI Taxonomy" id="1777141"/>
    <lineage>
        <taxon>Bacteria</taxon>
        <taxon>Pseudomonadati</taxon>
        <taxon>Pseudomonadota</taxon>
        <taxon>Betaproteobacteria</taxon>
        <taxon>Burkholderiales</taxon>
        <taxon>Burkholderiaceae</taxon>
        <taxon>Caballeronia</taxon>
    </lineage>
</organism>
<dbReference type="InterPro" id="IPR050204">
    <property type="entry name" value="AraC_XylS_family_regulators"/>
</dbReference>
<dbReference type="RefSeq" id="WP_061173616.1">
    <property type="nucleotide sequence ID" value="NZ_FCOE02000003.1"/>
</dbReference>
<dbReference type="PROSITE" id="PS01124">
    <property type="entry name" value="HTH_ARAC_FAMILY_2"/>
    <property type="match status" value="1"/>
</dbReference>
<comment type="caution">
    <text evidence="6">The sequence shown here is derived from an EMBL/GenBank/DDBJ whole genome shotgun (WGS) entry which is preliminary data.</text>
</comment>
<sequence>MSSAIKIYQGRFGRVALLDMDAPLIQHAHHHCHLLIKAAGPDTFFAVHDELQPLTGDTAVLINPWEPHAYRHIEHAEQRTVILAMYIEPDWLTAIQHPLVSGGHPRFFPQSCVRMSNHAKKRAEELAMEMWWADSVAAERLEGLLFELMLSVIDPSRSWHESSRQMELAGRRPNDPRIRKAIAYLRENTGAEPDMNRLAEHCGLSRAHFFALFHRCTGVTPNVYLNVLRMETAINDLSAGAHSLTDISYDLGFSAPAHFTRFFKQNLGITPSEYRRVVQLYEADSRQVQI</sequence>
<dbReference type="InterPro" id="IPR018062">
    <property type="entry name" value="HTH_AraC-typ_CS"/>
</dbReference>
<accession>A0A157ZNI1</accession>
<keyword evidence="1" id="KW-0805">Transcription regulation</keyword>
<reference evidence="6" key="1">
    <citation type="submission" date="2016-01" db="EMBL/GenBank/DDBJ databases">
        <authorList>
            <person name="Peeters C."/>
        </authorList>
    </citation>
    <scope>NUCLEOTIDE SEQUENCE [LARGE SCALE GENOMIC DNA]</scope>
    <source>
        <strain evidence="6">LMG 29323</strain>
    </source>
</reference>
<protein>
    <submittedName>
        <fullName evidence="6">AraC family transcriptional regulator</fullName>
    </submittedName>
</protein>
<dbReference type="InterPro" id="IPR009057">
    <property type="entry name" value="Homeodomain-like_sf"/>
</dbReference>
<name>A0A157ZNI1_9BURK</name>
<dbReference type="Gene3D" id="1.10.10.60">
    <property type="entry name" value="Homeodomain-like"/>
    <property type="match status" value="2"/>
</dbReference>
<dbReference type="InterPro" id="IPR037923">
    <property type="entry name" value="HTH-like"/>
</dbReference>
<proteinExistence type="predicted"/>
<keyword evidence="3" id="KW-0010">Activator</keyword>
<dbReference type="Proteomes" id="UP000054911">
    <property type="component" value="Unassembled WGS sequence"/>
</dbReference>
<dbReference type="SMART" id="SM00342">
    <property type="entry name" value="HTH_ARAC"/>
    <property type="match status" value="1"/>
</dbReference>
<dbReference type="EMBL" id="FCOE02000003">
    <property type="protein sequence ID" value="SAK47065.1"/>
    <property type="molecule type" value="Genomic_DNA"/>
</dbReference>
<dbReference type="OrthoDB" id="9178898at2"/>
<dbReference type="GO" id="GO:0043565">
    <property type="term" value="F:sequence-specific DNA binding"/>
    <property type="evidence" value="ECO:0007669"/>
    <property type="project" value="InterPro"/>
</dbReference>
<dbReference type="SUPFAM" id="SSF46689">
    <property type="entry name" value="Homeodomain-like"/>
    <property type="match status" value="2"/>
</dbReference>
<dbReference type="SUPFAM" id="SSF51215">
    <property type="entry name" value="Regulatory protein AraC"/>
    <property type="match status" value="1"/>
</dbReference>
<dbReference type="InterPro" id="IPR020449">
    <property type="entry name" value="Tscrpt_reg_AraC-type_HTH"/>
</dbReference>
<keyword evidence="4" id="KW-0804">Transcription</keyword>
<dbReference type="PANTHER" id="PTHR46796">
    <property type="entry name" value="HTH-TYPE TRANSCRIPTIONAL ACTIVATOR RHAS-RELATED"/>
    <property type="match status" value="1"/>
</dbReference>
<dbReference type="PROSITE" id="PS00041">
    <property type="entry name" value="HTH_ARAC_FAMILY_1"/>
    <property type="match status" value="1"/>
</dbReference>
<dbReference type="Pfam" id="PF12833">
    <property type="entry name" value="HTH_18"/>
    <property type="match status" value="1"/>
</dbReference>
<feature type="domain" description="HTH araC/xylS-type" evidence="5">
    <location>
        <begin position="179"/>
        <end position="277"/>
    </location>
</feature>
<dbReference type="Pfam" id="PF02311">
    <property type="entry name" value="AraC_binding"/>
    <property type="match status" value="1"/>
</dbReference>
<dbReference type="AlphaFoldDB" id="A0A157ZNI1"/>
<keyword evidence="7" id="KW-1185">Reference proteome</keyword>
<keyword evidence="2" id="KW-0238">DNA-binding</keyword>
<gene>
    <name evidence="6" type="ORF">AWB80_01055</name>
</gene>
<dbReference type="InterPro" id="IPR018060">
    <property type="entry name" value="HTH_AraC"/>
</dbReference>
<evidence type="ECO:0000313" key="7">
    <source>
        <dbReference type="Proteomes" id="UP000054911"/>
    </source>
</evidence>
<evidence type="ECO:0000256" key="2">
    <source>
        <dbReference type="ARBA" id="ARBA00023125"/>
    </source>
</evidence>
<dbReference type="GO" id="GO:0003700">
    <property type="term" value="F:DNA-binding transcription factor activity"/>
    <property type="evidence" value="ECO:0007669"/>
    <property type="project" value="InterPro"/>
</dbReference>
<dbReference type="InterPro" id="IPR003313">
    <property type="entry name" value="AraC-bd"/>
</dbReference>
<evidence type="ECO:0000256" key="3">
    <source>
        <dbReference type="ARBA" id="ARBA00023159"/>
    </source>
</evidence>
<evidence type="ECO:0000256" key="1">
    <source>
        <dbReference type="ARBA" id="ARBA00023015"/>
    </source>
</evidence>